<name>A0A1M5NZV5_9FIRM</name>
<dbReference type="EMBL" id="FQWX01000012">
    <property type="protein sequence ID" value="SHG94503.1"/>
    <property type="molecule type" value="Genomic_DNA"/>
</dbReference>
<keyword evidence="1" id="KW-0812">Transmembrane</keyword>
<dbReference type="AlphaFoldDB" id="A0A1M5NZV5"/>
<dbReference type="Proteomes" id="UP000243255">
    <property type="component" value="Unassembled WGS sequence"/>
</dbReference>
<accession>A0A1M5NZV5</accession>
<organism evidence="2 3">
    <name type="scientific">Asaccharospora irregularis DSM 2635</name>
    <dbReference type="NCBI Taxonomy" id="1121321"/>
    <lineage>
        <taxon>Bacteria</taxon>
        <taxon>Bacillati</taxon>
        <taxon>Bacillota</taxon>
        <taxon>Clostridia</taxon>
        <taxon>Peptostreptococcales</taxon>
        <taxon>Peptostreptococcaceae</taxon>
        <taxon>Asaccharospora</taxon>
    </lineage>
</organism>
<keyword evidence="1" id="KW-0472">Membrane</keyword>
<reference evidence="3" key="1">
    <citation type="submission" date="2016-11" db="EMBL/GenBank/DDBJ databases">
        <authorList>
            <person name="Varghese N."/>
            <person name="Submissions S."/>
        </authorList>
    </citation>
    <scope>NUCLEOTIDE SEQUENCE [LARGE SCALE GENOMIC DNA]</scope>
    <source>
        <strain evidence="3">DSM 2635</strain>
    </source>
</reference>
<keyword evidence="1" id="KW-1133">Transmembrane helix</keyword>
<keyword evidence="3" id="KW-1185">Reference proteome</keyword>
<dbReference type="RefSeq" id="WP_073125705.1">
    <property type="nucleotide sequence ID" value="NZ_BAABCH010000099.1"/>
</dbReference>
<protein>
    <recommendedName>
        <fullName evidence="4">Transmembrane protein</fullName>
    </recommendedName>
</protein>
<evidence type="ECO:0000313" key="2">
    <source>
        <dbReference type="EMBL" id="SHG94503.1"/>
    </source>
</evidence>
<sequence length="65" mass="7152">MLERFFGEDGFMGGCGIWIIVLFFLFLAFQDSCVDIDLTAWIPFLILLLIVCGAGEMFDGGCGCC</sequence>
<proteinExistence type="predicted"/>
<dbReference type="STRING" id="1121321.SAMN04488530_11227"/>
<dbReference type="OrthoDB" id="1753680at2"/>
<evidence type="ECO:0000256" key="1">
    <source>
        <dbReference type="SAM" id="Phobius"/>
    </source>
</evidence>
<evidence type="ECO:0008006" key="4">
    <source>
        <dbReference type="Google" id="ProtNLM"/>
    </source>
</evidence>
<feature type="transmembrane region" description="Helical" evidence="1">
    <location>
        <begin position="41"/>
        <end position="58"/>
    </location>
</feature>
<gene>
    <name evidence="2" type="ORF">SAMN04488530_11227</name>
</gene>
<feature type="transmembrane region" description="Helical" evidence="1">
    <location>
        <begin position="12"/>
        <end position="29"/>
    </location>
</feature>
<evidence type="ECO:0000313" key="3">
    <source>
        <dbReference type="Proteomes" id="UP000243255"/>
    </source>
</evidence>